<sequence length="402" mass="44669">MPAVQNSAAWIPADSQTYQDISWWAPAFTGQVVTKETAMRVSAVYACVRLICGSLASMPLVVYERTSRGPVPIEDHPLWWLLNEEPTARYTAATASEYSTQCVLLRGDAFRQIVRDRAGGVAELVPQDPDMTIAERRGNRLGYYVQDGETRFGLDQDDMLHLPGFGFNGLRSMSVIQWAAKQSIGIAMAAEEHSARFFSNGAQPSFVLQAPGKMSPEQQDRLRQQFAEKVAGTQNAFKPFVLTEGITAKEVSLSAQDAQLMEARKFQVIDIARAFGVPPFMIGEMEKTSSWGSGVAEMALGFMKYTLQPYITRFEQEMNRKLFRTPKYYLKYDVTGLLRGDDKALAEFFRQAIGGSQGPGWMTRNEVRRKVDLLPMDGGDELYDPNKGNNNAKPSQVAAAGN</sequence>
<dbReference type="Proteomes" id="UP000189628">
    <property type="component" value="Chromosome"/>
</dbReference>
<dbReference type="AlphaFoldDB" id="A0A1U9VL60"/>
<reference evidence="2 3" key="1">
    <citation type="submission" date="2017-02" db="EMBL/GenBank/DDBJ databases">
        <title>Blood Disease Bacterium A2-HR MARDI.</title>
        <authorList>
            <person name="Badrun R."/>
            <person name="Abu Bakar N."/>
            <person name="Laboh R."/>
        </authorList>
    </citation>
    <scope>NUCLEOTIDE SEQUENCE [LARGE SCALE GENOMIC DNA]</scope>
    <source>
        <strain evidence="2 3">A2-HR MARDI</strain>
    </source>
</reference>
<name>A0A1U9VL60_9RALS</name>
<dbReference type="InterPro" id="IPR006427">
    <property type="entry name" value="Portal_HK97"/>
</dbReference>
<dbReference type="NCBIfam" id="TIGR01537">
    <property type="entry name" value="portal_HK97"/>
    <property type="match status" value="1"/>
</dbReference>
<dbReference type="InterPro" id="IPR006944">
    <property type="entry name" value="Phage/GTA_portal"/>
</dbReference>
<accession>A0A1U9VL60</accession>
<organism evidence="2 3">
    <name type="scientific">blood disease bacterium A2-HR MARDI</name>
    <dbReference type="NCBI Taxonomy" id="1944648"/>
    <lineage>
        <taxon>Bacteria</taxon>
        <taxon>Pseudomonadati</taxon>
        <taxon>Pseudomonadota</taxon>
        <taxon>Betaproteobacteria</taxon>
        <taxon>Burkholderiales</taxon>
        <taxon>Burkholderiaceae</taxon>
        <taxon>Ralstonia</taxon>
        <taxon>Ralstonia solanacearum species complex</taxon>
    </lineage>
</organism>
<gene>
    <name evidence="2" type="ORF">B0B51_01475</name>
</gene>
<evidence type="ECO:0000313" key="2">
    <source>
        <dbReference type="EMBL" id="AQW31409.1"/>
    </source>
</evidence>
<evidence type="ECO:0000313" key="3">
    <source>
        <dbReference type="Proteomes" id="UP000189628"/>
    </source>
</evidence>
<evidence type="ECO:0000256" key="1">
    <source>
        <dbReference type="SAM" id="MobiDB-lite"/>
    </source>
</evidence>
<dbReference type="EMBL" id="CP019911">
    <property type="protein sequence ID" value="AQW31409.1"/>
    <property type="molecule type" value="Genomic_DNA"/>
</dbReference>
<proteinExistence type="predicted"/>
<dbReference type="Pfam" id="PF04860">
    <property type="entry name" value="Phage_portal"/>
    <property type="match status" value="1"/>
</dbReference>
<dbReference type="Gene3D" id="1.20.1270.210">
    <property type="match status" value="2"/>
</dbReference>
<protein>
    <submittedName>
        <fullName evidence="2">Phage portal protein</fullName>
    </submittedName>
</protein>
<feature type="region of interest" description="Disordered" evidence="1">
    <location>
        <begin position="378"/>
        <end position="402"/>
    </location>
</feature>